<comment type="similarity">
    <text evidence="1">Belongs to the short-chain dehydrogenases/reductases (SDR) family.</text>
</comment>
<dbReference type="PRINTS" id="PR00081">
    <property type="entry name" value="GDHRDH"/>
</dbReference>
<accession>A0ABV3PLI7</accession>
<dbReference type="Pfam" id="PF13561">
    <property type="entry name" value="adh_short_C2"/>
    <property type="match status" value="1"/>
</dbReference>
<dbReference type="PANTHER" id="PTHR42879:SF6">
    <property type="entry name" value="NADPH-DEPENDENT REDUCTASE BACG"/>
    <property type="match status" value="1"/>
</dbReference>
<dbReference type="EMBL" id="JBFNQD010000003">
    <property type="protein sequence ID" value="MEW9306351.1"/>
    <property type="molecule type" value="Genomic_DNA"/>
</dbReference>
<name>A0ABV3PLI7_9HYPH</name>
<dbReference type="Proteomes" id="UP001555786">
    <property type="component" value="Unassembled WGS sequence"/>
</dbReference>
<evidence type="ECO:0000313" key="3">
    <source>
        <dbReference type="Proteomes" id="UP001555786"/>
    </source>
</evidence>
<dbReference type="RefSeq" id="WP_311933491.1">
    <property type="nucleotide sequence ID" value="NZ_JAVSCS010000004.1"/>
</dbReference>
<comment type="caution">
    <text evidence="2">The sequence shown here is derived from an EMBL/GenBank/DDBJ whole genome shotgun (WGS) entry which is preliminary data.</text>
</comment>
<evidence type="ECO:0000313" key="2">
    <source>
        <dbReference type="EMBL" id="MEW9306351.1"/>
    </source>
</evidence>
<dbReference type="PANTHER" id="PTHR42879">
    <property type="entry name" value="3-OXOACYL-(ACYL-CARRIER-PROTEIN) REDUCTASE"/>
    <property type="match status" value="1"/>
</dbReference>
<sequence>MNLGIEGKRALVLGGNKGLGRGVAARLAAEGAVVAAVGRDAAALETTAAELRGVSPSSFGIRADLENPADVAAMFERIDLEWGGVDILLLNGGGPPPFGAGETDSARWHRQFDALFLTGLGIAAHVLPGMKARRWGRILVVSSTSVREPIRGLTASNALRAAVAGWAKSLANEVAADGVTVNLLLAGRLDTERTKVLDRLDAEARGVDAEAIAAESQAEVPIGRYGTADEFGAVAAFLASDLASYVTGAAIPIDGGLARAIL</sequence>
<reference evidence="2 3" key="1">
    <citation type="submission" date="2024-07" db="EMBL/GenBank/DDBJ databases">
        <title>Description of Labrys sedimenti sp. nov., isolated from a diclofenac-degrading enrichment culture.</title>
        <authorList>
            <person name="Tancsics A."/>
            <person name="Csepanyi A."/>
        </authorList>
    </citation>
    <scope>NUCLEOTIDE SEQUENCE [LARGE SCALE GENOMIC DNA]</scope>
    <source>
        <strain evidence="2 3">LMG 23578</strain>
    </source>
</reference>
<dbReference type="InterPro" id="IPR036291">
    <property type="entry name" value="NAD(P)-bd_dom_sf"/>
</dbReference>
<keyword evidence="3" id="KW-1185">Reference proteome</keyword>
<dbReference type="InterPro" id="IPR050259">
    <property type="entry name" value="SDR"/>
</dbReference>
<evidence type="ECO:0000256" key="1">
    <source>
        <dbReference type="ARBA" id="ARBA00006484"/>
    </source>
</evidence>
<gene>
    <name evidence="2" type="ORF">ABXS05_12435</name>
</gene>
<proteinExistence type="inferred from homology"/>
<dbReference type="Gene3D" id="3.40.50.720">
    <property type="entry name" value="NAD(P)-binding Rossmann-like Domain"/>
    <property type="match status" value="1"/>
</dbReference>
<organism evidence="2 3">
    <name type="scientific">Labrys neptuniae</name>
    <dbReference type="NCBI Taxonomy" id="376174"/>
    <lineage>
        <taxon>Bacteria</taxon>
        <taxon>Pseudomonadati</taxon>
        <taxon>Pseudomonadota</taxon>
        <taxon>Alphaproteobacteria</taxon>
        <taxon>Hyphomicrobiales</taxon>
        <taxon>Xanthobacteraceae</taxon>
        <taxon>Labrys</taxon>
    </lineage>
</organism>
<protein>
    <submittedName>
        <fullName evidence="2">SDR family oxidoreductase</fullName>
    </submittedName>
</protein>
<dbReference type="InterPro" id="IPR002347">
    <property type="entry name" value="SDR_fam"/>
</dbReference>
<dbReference type="SUPFAM" id="SSF51735">
    <property type="entry name" value="NAD(P)-binding Rossmann-fold domains"/>
    <property type="match status" value="1"/>
</dbReference>